<name>A0A0G1RXV0_9BACT</name>
<evidence type="ECO:0000313" key="1">
    <source>
        <dbReference type="EMBL" id="KKU61942.1"/>
    </source>
</evidence>
<protein>
    <submittedName>
        <fullName evidence="1">Uncharacterized protein</fullName>
    </submittedName>
</protein>
<sequence length="290" mass="32580">MGGEVKVPTPAPYLERARNHLDLAAQAISDPRRLNLDQVETKLKGLKTKDAGMFLVNLLNPNLSLIPVGRNSIRREGLIFSIINGPELGAATRDTESTIVKLFGGGFNNSQEVITKALYRLYPDTPQPEYVRNPILDYFKITMRKPGQKPTIVEKAGHKLQNDAPEVARYFASAEIMSRAVAHLLLPDLMPEPTVLLDPDHEPVGFTLSHDKLAVNAVDSQERDAFFDMDIFDSYPINKSLPVEVRLNILKLRESNVMVYNETEQDIKEQVLLDRLGNFVNFARLGYMLP</sequence>
<dbReference type="EMBL" id="LCNT01000001">
    <property type="protein sequence ID" value="KKU61942.1"/>
    <property type="molecule type" value="Genomic_DNA"/>
</dbReference>
<dbReference type="Proteomes" id="UP000033860">
    <property type="component" value="Unassembled WGS sequence"/>
</dbReference>
<evidence type="ECO:0000313" key="2">
    <source>
        <dbReference type="Proteomes" id="UP000033860"/>
    </source>
</evidence>
<gene>
    <name evidence="1" type="ORF">UX85_C0001G0156</name>
</gene>
<comment type="caution">
    <text evidence="1">The sequence shown here is derived from an EMBL/GenBank/DDBJ whole genome shotgun (WGS) entry which is preliminary data.</text>
</comment>
<proteinExistence type="predicted"/>
<reference evidence="1 2" key="1">
    <citation type="journal article" date="2015" name="Nature">
        <title>rRNA introns, odd ribosomes, and small enigmatic genomes across a large radiation of phyla.</title>
        <authorList>
            <person name="Brown C.T."/>
            <person name="Hug L.A."/>
            <person name="Thomas B.C."/>
            <person name="Sharon I."/>
            <person name="Castelle C.J."/>
            <person name="Singh A."/>
            <person name="Wilkins M.J."/>
            <person name="Williams K.H."/>
            <person name="Banfield J.F."/>
        </authorList>
    </citation>
    <scope>NUCLEOTIDE SEQUENCE [LARGE SCALE GENOMIC DNA]</scope>
</reference>
<organism evidence="1 2">
    <name type="scientific">Candidatus Beckwithbacteria bacterium GW2011_GWB1_47_15</name>
    <dbReference type="NCBI Taxonomy" id="1618371"/>
    <lineage>
        <taxon>Bacteria</taxon>
        <taxon>Candidatus Beckwithiibacteriota</taxon>
    </lineage>
</organism>
<dbReference type="AlphaFoldDB" id="A0A0G1RXV0"/>
<accession>A0A0G1RXV0</accession>